<dbReference type="AlphaFoldDB" id="A0A5C8PT24"/>
<reference evidence="2 3" key="1">
    <citation type="submission" date="2019-06" db="EMBL/GenBank/DDBJ databases">
        <title>New taxonomy in bacterial strain CC-CFT640, isolated from vineyard.</title>
        <authorList>
            <person name="Lin S.-Y."/>
            <person name="Tsai C.-F."/>
            <person name="Young C.-C."/>
        </authorList>
    </citation>
    <scope>NUCLEOTIDE SEQUENCE [LARGE SCALE GENOMIC DNA]</scope>
    <source>
        <strain evidence="2 3">CC-CFT640</strain>
    </source>
</reference>
<sequence length="107" mass="11415">MPAAGLTAALGAAGAARAADPPSFVLVIKNHQFQPGELEIPANTKVKLVIRNQDPTPEEFESVSLRRERVIPGGAEGVIYIGPLSPGRYDMFGDFNPKTARGFIVVK</sequence>
<proteinExistence type="predicted"/>
<dbReference type="InterPro" id="IPR028096">
    <property type="entry name" value="EfeO_Cupredoxin"/>
</dbReference>
<accession>A0A5C8PT24</accession>
<gene>
    <name evidence="2" type="ORF">FHP25_05015</name>
</gene>
<evidence type="ECO:0000259" key="1">
    <source>
        <dbReference type="Pfam" id="PF13473"/>
    </source>
</evidence>
<dbReference type="EMBL" id="VDUZ01000004">
    <property type="protein sequence ID" value="TXL80510.1"/>
    <property type="molecule type" value="Genomic_DNA"/>
</dbReference>
<dbReference type="Pfam" id="PF13473">
    <property type="entry name" value="Cupredoxin_1"/>
    <property type="match status" value="1"/>
</dbReference>
<dbReference type="SUPFAM" id="SSF49503">
    <property type="entry name" value="Cupredoxins"/>
    <property type="match status" value="1"/>
</dbReference>
<dbReference type="InterPro" id="IPR008972">
    <property type="entry name" value="Cupredoxin"/>
</dbReference>
<dbReference type="OrthoDB" id="7161040at2"/>
<organism evidence="2 3">
    <name type="scientific">Vineibacter terrae</name>
    <dbReference type="NCBI Taxonomy" id="2586908"/>
    <lineage>
        <taxon>Bacteria</taxon>
        <taxon>Pseudomonadati</taxon>
        <taxon>Pseudomonadota</taxon>
        <taxon>Alphaproteobacteria</taxon>
        <taxon>Hyphomicrobiales</taxon>
        <taxon>Vineibacter</taxon>
    </lineage>
</organism>
<evidence type="ECO:0000313" key="2">
    <source>
        <dbReference type="EMBL" id="TXL80510.1"/>
    </source>
</evidence>
<protein>
    <submittedName>
        <fullName evidence="2">Cupredoxin domain-containing protein</fullName>
    </submittedName>
</protein>
<comment type="caution">
    <text evidence="2">The sequence shown here is derived from an EMBL/GenBank/DDBJ whole genome shotgun (WGS) entry which is preliminary data.</text>
</comment>
<dbReference type="Proteomes" id="UP000321638">
    <property type="component" value="Unassembled WGS sequence"/>
</dbReference>
<evidence type="ECO:0000313" key="3">
    <source>
        <dbReference type="Proteomes" id="UP000321638"/>
    </source>
</evidence>
<dbReference type="Gene3D" id="2.60.40.420">
    <property type="entry name" value="Cupredoxins - blue copper proteins"/>
    <property type="match status" value="1"/>
</dbReference>
<keyword evidence="3" id="KW-1185">Reference proteome</keyword>
<feature type="domain" description="EfeO-type cupredoxin-like" evidence="1">
    <location>
        <begin position="6"/>
        <end position="106"/>
    </location>
</feature>
<name>A0A5C8PT24_9HYPH</name>